<comment type="caution">
    <text evidence="3">The sequence shown here is derived from an EMBL/GenBank/DDBJ whole genome shotgun (WGS) entry which is preliminary data.</text>
</comment>
<dbReference type="Pfam" id="PF07859">
    <property type="entry name" value="Abhydrolase_3"/>
    <property type="match status" value="1"/>
</dbReference>
<dbReference type="Proteomes" id="UP000264310">
    <property type="component" value="Unassembled WGS sequence"/>
</dbReference>
<evidence type="ECO:0000313" key="3">
    <source>
        <dbReference type="EMBL" id="RFC62643.1"/>
    </source>
</evidence>
<dbReference type="RefSeq" id="WP_116684166.1">
    <property type="nucleotide sequence ID" value="NZ_QURL01000006.1"/>
</dbReference>
<keyword evidence="4" id="KW-1185">Reference proteome</keyword>
<keyword evidence="1 3" id="KW-0378">Hydrolase</keyword>
<proteinExistence type="predicted"/>
<gene>
    <name evidence="3" type="ORF">DYI37_15535</name>
</gene>
<organism evidence="3 4">
    <name type="scientific">Fulvimarina endophytica</name>
    <dbReference type="NCBI Taxonomy" id="2293836"/>
    <lineage>
        <taxon>Bacteria</taxon>
        <taxon>Pseudomonadati</taxon>
        <taxon>Pseudomonadota</taxon>
        <taxon>Alphaproteobacteria</taxon>
        <taxon>Hyphomicrobiales</taxon>
        <taxon>Aurantimonadaceae</taxon>
        <taxon>Fulvimarina</taxon>
    </lineage>
</organism>
<accession>A0A371X079</accession>
<dbReference type="InterPro" id="IPR013094">
    <property type="entry name" value="AB_hydrolase_3"/>
</dbReference>
<dbReference type="PANTHER" id="PTHR48081">
    <property type="entry name" value="AB HYDROLASE SUPERFAMILY PROTEIN C4A8.06C"/>
    <property type="match status" value="1"/>
</dbReference>
<feature type="domain" description="Alpha/beta hydrolase fold-3" evidence="2">
    <location>
        <begin position="96"/>
        <end position="299"/>
    </location>
</feature>
<name>A0A371X079_9HYPH</name>
<dbReference type="InterPro" id="IPR050300">
    <property type="entry name" value="GDXG_lipolytic_enzyme"/>
</dbReference>
<evidence type="ECO:0000256" key="1">
    <source>
        <dbReference type="ARBA" id="ARBA00022801"/>
    </source>
</evidence>
<evidence type="ECO:0000259" key="2">
    <source>
        <dbReference type="Pfam" id="PF07859"/>
    </source>
</evidence>
<protein>
    <submittedName>
        <fullName evidence="3">Alpha/beta hydrolase</fullName>
    </submittedName>
</protein>
<evidence type="ECO:0000313" key="4">
    <source>
        <dbReference type="Proteomes" id="UP000264310"/>
    </source>
</evidence>
<dbReference type="PANTHER" id="PTHR48081:SF8">
    <property type="entry name" value="ALPHA_BETA HYDROLASE FOLD-3 DOMAIN-CONTAINING PROTEIN-RELATED"/>
    <property type="match status" value="1"/>
</dbReference>
<dbReference type="GO" id="GO:0016787">
    <property type="term" value="F:hydrolase activity"/>
    <property type="evidence" value="ECO:0007669"/>
    <property type="project" value="UniProtKB-KW"/>
</dbReference>
<dbReference type="SUPFAM" id="SSF53474">
    <property type="entry name" value="alpha/beta-Hydrolases"/>
    <property type="match status" value="1"/>
</dbReference>
<dbReference type="Gene3D" id="3.40.50.1820">
    <property type="entry name" value="alpha/beta hydrolase"/>
    <property type="match status" value="1"/>
</dbReference>
<dbReference type="EMBL" id="QURL01000006">
    <property type="protein sequence ID" value="RFC62643.1"/>
    <property type="molecule type" value="Genomic_DNA"/>
</dbReference>
<reference evidence="3 4" key="1">
    <citation type="submission" date="2018-08" db="EMBL/GenBank/DDBJ databases">
        <title>Fulvimarina sp. 85, whole genome shotgun sequence.</title>
        <authorList>
            <person name="Tuo L."/>
        </authorList>
    </citation>
    <scope>NUCLEOTIDE SEQUENCE [LARGE SCALE GENOMIC DNA]</scope>
    <source>
        <strain evidence="3 4">85</strain>
    </source>
</reference>
<dbReference type="OrthoDB" id="9806180at2"/>
<dbReference type="InterPro" id="IPR029058">
    <property type="entry name" value="AB_hydrolase_fold"/>
</dbReference>
<sequence length="326" mass="35118">MPVSLPIDPSAFDPARIPADLARLNEHLRAEHAKRPDTWSMPIDVVRKARLEGKGIFPFRDPDPDAETIAIEGGDGRRIELRVLRPRTREARGTFLHIHGGGWVFGNAAENDQRLRRLAEATGLVTVSVEYRLAPEHPFPAAGDDCFEAALFVSAGKVDGAPTRMLAIGGESAGAHLASLTLLRLRDETGRQPFAAALLVAGCYDLSMTPSVANFGEERLVLNTRDVKTFASLAIPDESRIADPVNSPLNADLAGLPPAYFSCGTKDLLLDDTLFMAMRWAAAGNPCELVLTNGGCHVFEVFGTASGEASLARAEAFLNQEIARIP</sequence>
<dbReference type="AlphaFoldDB" id="A0A371X079"/>